<dbReference type="KEGG" id="pbor:BSF38_01367"/>
<name>A0A1U7CLW8_9BACT</name>
<sequence length="329" mass="36243">MSQSLEGATVLVTGGAGLIGSHIVDRLIDEGVGEIRVLDNLVRGSRDNLAAARARRPIAMIEGDVRDRETVARAVDGCDFVFHQAAIRITLCAEQPRECMDVLVMGAFNVFEAAVASSVKKVVYASSASVYGAAEVFPTDERHHPYNNRTLYGAAKQMNEGVARGFREMYGLASVGLRYFNVYGPRMDVTGAYTEVFIRWLECIDDGRPPLIHGDGSASMDFVYAEDIARANILAMRSDRTDDIYNVASGTETTLLGLWRAMQDVTGAHHLSPEFHPARKVNPVPRRLADTTRARRDLGFAAEVSLEEGLRRLVAWQRELAPGRKEMAR</sequence>
<dbReference type="AlphaFoldDB" id="A0A1U7CLW8"/>
<evidence type="ECO:0000313" key="2">
    <source>
        <dbReference type="EMBL" id="APW59906.1"/>
    </source>
</evidence>
<dbReference type="SUPFAM" id="SSF51735">
    <property type="entry name" value="NAD(P)-binding Rossmann-fold domains"/>
    <property type="match status" value="1"/>
</dbReference>
<dbReference type="GO" id="GO:0003974">
    <property type="term" value="F:UDP-N-acetylglucosamine 4-epimerase activity"/>
    <property type="evidence" value="ECO:0007669"/>
    <property type="project" value="UniProtKB-EC"/>
</dbReference>
<dbReference type="EMBL" id="CP019082">
    <property type="protein sequence ID" value="APW59906.1"/>
    <property type="molecule type" value="Genomic_DNA"/>
</dbReference>
<dbReference type="InterPro" id="IPR050177">
    <property type="entry name" value="Lipid_A_modif_metabolic_enz"/>
</dbReference>
<dbReference type="InterPro" id="IPR036291">
    <property type="entry name" value="NAD(P)-bd_dom_sf"/>
</dbReference>
<dbReference type="EC" id="5.1.3.7" evidence="2"/>
<evidence type="ECO:0000259" key="1">
    <source>
        <dbReference type="Pfam" id="PF01370"/>
    </source>
</evidence>
<dbReference type="Gene3D" id="3.90.25.10">
    <property type="entry name" value="UDP-galactose 4-epimerase, domain 1"/>
    <property type="match status" value="1"/>
</dbReference>
<dbReference type="Gene3D" id="3.40.50.720">
    <property type="entry name" value="NAD(P)-binding Rossmann-like Domain"/>
    <property type="match status" value="1"/>
</dbReference>
<evidence type="ECO:0000313" key="3">
    <source>
        <dbReference type="Proteomes" id="UP000186309"/>
    </source>
</evidence>
<accession>A0A1U7CLW8</accession>
<dbReference type="OrthoDB" id="9811743at2"/>
<reference evidence="3" key="1">
    <citation type="submission" date="2016-12" db="EMBL/GenBank/DDBJ databases">
        <title>Comparative genomics of four Isosphaeraceae planctomycetes: a common pool of plasmids and glycoside hydrolase genes.</title>
        <authorList>
            <person name="Ivanova A."/>
        </authorList>
    </citation>
    <scope>NUCLEOTIDE SEQUENCE [LARGE SCALE GENOMIC DNA]</scope>
    <source>
        <strain evidence="3">PX4</strain>
    </source>
</reference>
<dbReference type="PANTHER" id="PTHR43245:SF53">
    <property type="entry name" value="EPIMERASE-RELATED"/>
    <property type="match status" value="1"/>
</dbReference>
<feature type="domain" description="NAD-dependent epimerase/dehydratase" evidence="1">
    <location>
        <begin position="10"/>
        <end position="248"/>
    </location>
</feature>
<dbReference type="STRING" id="1387353.BSF38_01367"/>
<keyword evidence="2" id="KW-0413">Isomerase</keyword>
<keyword evidence="3" id="KW-1185">Reference proteome</keyword>
<dbReference type="Pfam" id="PF01370">
    <property type="entry name" value="Epimerase"/>
    <property type="match status" value="1"/>
</dbReference>
<organism evidence="2 3">
    <name type="scientific">Paludisphaera borealis</name>
    <dbReference type="NCBI Taxonomy" id="1387353"/>
    <lineage>
        <taxon>Bacteria</taxon>
        <taxon>Pseudomonadati</taxon>
        <taxon>Planctomycetota</taxon>
        <taxon>Planctomycetia</taxon>
        <taxon>Isosphaerales</taxon>
        <taxon>Isosphaeraceae</taxon>
        <taxon>Paludisphaera</taxon>
    </lineage>
</organism>
<dbReference type="Proteomes" id="UP000186309">
    <property type="component" value="Chromosome"/>
</dbReference>
<dbReference type="InterPro" id="IPR001509">
    <property type="entry name" value="Epimerase_deHydtase"/>
</dbReference>
<proteinExistence type="predicted"/>
<dbReference type="RefSeq" id="WP_083712744.1">
    <property type="nucleotide sequence ID" value="NZ_CP019082.1"/>
</dbReference>
<protein>
    <submittedName>
        <fullName evidence="2">NAD-dependent epimerase</fullName>
        <ecNumber evidence="2">5.1.3.7</ecNumber>
    </submittedName>
</protein>
<gene>
    <name evidence="2" type="primary">wbgU_2</name>
    <name evidence="2" type="ORF">BSF38_01367</name>
</gene>
<dbReference type="PANTHER" id="PTHR43245">
    <property type="entry name" value="BIFUNCTIONAL POLYMYXIN RESISTANCE PROTEIN ARNA"/>
    <property type="match status" value="1"/>
</dbReference>